<dbReference type="FunFam" id="3.40.50.300:FF:000040">
    <property type="entry name" value="GTPase Der"/>
    <property type="match status" value="1"/>
</dbReference>
<gene>
    <name evidence="9 13" type="primary">der</name>
    <name evidence="13" type="ORF">BpJC7_06350</name>
</gene>
<dbReference type="FunFam" id="3.30.300.20:FF:000004">
    <property type="entry name" value="GTPase Der"/>
    <property type="match status" value="1"/>
</dbReference>
<proteinExistence type="inferred from homology"/>
<evidence type="ECO:0000256" key="10">
    <source>
        <dbReference type="PROSITE-ProRule" id="PRU01049"/>
    </source>
</evidence>
<dbReference type="GO" id="GO:0043022">
    <property type="term" value="F:ribosome binding"/>
    <property type="evidence" value="ECO:0007669"/>
    <property type="project" value="TreeGrafter"/>
</dbReference>
<dbReference type="PIRSF" id="PIRSF006485">
    <property type="entry name" value="GTP-binding_EngA"/>
    <property type="match status" value="1"/>
</dbReference>
<evidence type="ECO:0000259" key="12">
    <source>
        <dbReference type="PROSITE" id="PS51712"/>
    </source>
</evidence>
<evidence type="ECO:0000256" key="5">
    <source>
        <dbReference type="ARBA" id="ARBA00022741"/>
    </source>
</evidence>
<evidence type="ECO:0000256" key="2">
    <source>
        <dbReference type="ARBA" id="ARBA00020953"/>
    </source>
</evidence>
<dbReference type="FunFam" id="3.40.50.300:FF:000057">
    <property type="entry name" value="GTPase Der"/>
    <property type="match status" value="1"/>
</dbReference>
<evidence type="ECO:0000256" key="1">
    <source>
        <dbReference type="ARBA" id="ARBA00008279"/>
    </source>
</evidence>
<dbReference type="InterPro" id="IPR006073">
    <property type="entry name" value="GTP-bd"/>
</dbReference>
<dbReference type="InterPro" id="IPR015946">
    <property type="entry name" value="KH_dom-like_a/b"/>
</dbReference>
<dbReference type="PANTHER" id="PTHR43834:SF6">
    <property type="entry name" value="GTPASE DER"/>
    <property type="match status" value="1"/>
</dbReference>
<protein>
    <recommendedName>
        <fullName evidence="2 9">GTPase Der</fullName>
    </recommendedName>
    <alternativeName>
        <fullName evidence="7 9">GTP-binding protein EngA</fullName>
    </alternativeName>
</protein>
<keyword evidence="14" id="KW-1185">Reference proteome</keyword>
<dbReference type="InterPro" id="IPR005225">
    <property type="entry name" value="Small_GTP-bd"/>
</dbReference>
<evidence type="ECO:0000256" key="6">
    <source>
        <dbReference type="ARBA" id="ARBA00023134"/>
    </source>
</evidence>
<dbReference type="InterPro" id="IPR027417">
    <property type="entry name" value="P-loop_NTPase"/>
</dbReference>
<dbReference type="NCBIfam" id="TIGR00231">
    <property type="entry name" value="small_GTP"/>
    <property type="match status" value="2"/>
</dbReference>
<evidence type="ECO:0000256" key="11">
    <source>
        <dbReference type="RuleBase" id="RU004481"/>
    </source>
</evidence>
<keyword evidence="6 9" id="KW-0342">GTP-binding</keyword>
<dbReference type="GO" id="GO:0042254">
    <property type="term" value="P:ribosome biogenesis"/>
    <property type="evidence" value="ECO:0007669"/>
    <property type="project" value="UniProtKB-KW"/>
</dbReference>
<comment type="subunit">
    <text evidence="9">Associates with the 50S ribosomal subunit.</text>
</comment>
<dbReference type="GO" id="GO:0005525">
    <property type="term" value="F:GTP binding"/>
    <property type="evidence" value="ECO:0007669"/>
    <property type="project" value="UniProtKB-UniRule"/>
</dbReference>
<organism evidence="13 14">
    <name type="scientific">Weizmannia acidilactici</name>
    <dbReference type="NCBI Taxonomy" id="2607726"/>
    <lineage>
        <taxon>Bacteria</taxon>
        <taxon>Bacillati</taxon>
        <taxon>Bacillota</taxon>
        <taxon>Bacilli</taxon>
        <taxon>Bacillales</taxon>
        <taxon>Bacillaceae</taxon>
        <taxon>Heyndrickxia</taxon>
    </lineage>
</organism>
<feature type="domain" description="EngA-type G" evidence="12">
    <location>
        <begin position="179"/>
        <end position="354"/>
    </location>
</feature>
<name>A0A5J4J2T3_9BACI</name>
<dbReference type="Pfam" id="PF14714">
    <property type="entry name" value="KH_dom-like"/>
    <property type="match status" value="1"/>
</dbReference>
<evidence type="ECO:0000256" key="3">
    <source>
        <dbReference type="ARBA" id="ARBA00022517"/>
    </source>
</evidence>
<dbReference type="Gene3D" id="3.40.50.300">
    <property type="entry name" value="P-loop containing nucleotide triphosphate hydrolases"/>
    <property type="match status" value="2"/>
</dbReference>
<dbReference type="Pfam" id="PF01926">
    <property type="entry name" value="MMR_HSR1"/>
    <property type="match status" value="2"/>
</dbReference>
<feature type="binding site" evidence="9">
    <location>
        <begin position="232"/>
        <end position="236"/>
    </location>
    <ligand>
        <name>GTP</name>
        <dbReference type="ChEBI" id="CHEBI:37565"/>
        <label>2</label>
    </ligand>
</feature>
<dbReference type="InterPro" id="IPR016484">
    <property type="entry name" value="GTPase_Der"/>
</dbReference>
<evidence type="ECO:0000256" key="7">
    <source>
        <dbReference type="ARBA" id="ARBA00032345"/>
    </source>
</evidence>
<keyword evidence="4 11" id="KW-0677">Repeat</keyword>
<feature type="binding site" evidence="9">
    <location>
        <begin position="185"/>
        <end position="192"/>
    </location>
    <ligand>
        <name>GTP</name>
        <dbReference type="ChEBI" id="CHEBI:37565"/>
        <label>2</label>
    </ligand>
</feature>
<comment type="function">
    <text evidence="8 9 11">GTPase that plays an essential role in the late steps of ribosome biogenesis.</text>
</comment>
<feature type="binding site" evidence="9">
    <location>
        <begin position="60"/>
        <end position="64"/>
    </location>
    <ligand>
        <name>GTP</name>
        <dbReference type="ChEBI" id="CHEBI:37565"/>
        <label>1</label>
    </ligand>
</feature>
<dbReference type="PROSITE" id="PS51712">
    <property type="entry name" value="G_ENGA"/>
    <property type="match status" value="2"/>
</dbReference>
<dbReference type="SUPFAM" id="SSF52540">
    <property type="entry name" value="P-loop containing nucleoside triphosphate hydrolases"/>
    <property type="match status" value="2"/>
</dbReference>
<dbReference type="InterPro" id="IPR032859">
    <property type="entry name" value="KH_dom-like"/>
</dbReference>
<reference evidence="13 14" key="1">
    <citation type="submission" date="2019-09" db="EMBL/GenBank/DDBJ databases">
        <title>Draft genome sequence of Bacillus sp. JC-7.</title>
        <authorList>
            <person name="Tanaka N."/>
            <person name="Shiwa Y."/>
            <person name="Fujita N."/>
            <person name="Tanasupawat S."/>
        </authorList>
    </citation>
    <scope>NUCLEOTIDE SEQUENCE [LARGE SCALE GENOMIC DNA]</scope>
    <source>
        <strain evidence="13 14">JC-7</strain>
    </source>
</reference>
<comment type="caution">
    <text evidence="13">The sequence shown here is derived from an EMBL/GenBank/DDBJ whole genome shotgun (WGS) entry which is preliminary data.</text>
</comment>
<evidence type="ECO:0000313" key="13">
    <source>
        <dbReference type="EMBL" id="GER69332.1"/>
    </source>
</evidence>
<feature type="binding site" evidence="9">
    <location>
        <begin position="297"/>
        <end position="300"/>
    </location>
    <ligand>
        <name>GTP</name>
        <dbReference type="ChEBI" id="CHEBI:37565"/>
        <label>2</label>
    </ligand>
</feature>
<accession>A0A5J4J2T3</accession>
<evidence type="ECO:0000256" key="8">
    <source>
        <dbReference type="ARBA" id="ARBA00053470"/>
    </source>
</evidence>
<dbReference type="Gene3D" id="3.30.300.20">
    <property type="match status" value="1"/>
</dbReference>
<dbReference type="NCBIfam" id="TIGR03594">
    <property type="entry name" value="GTPase_EngA"/>
    <property type="match status" value="1"/>
</dbReference>
<feature type="binding site" evidence="9">
    <location>
        <begin position="122"/>
        <end position="125"/>
    </location>
    <ligand>
        <name>GTP</name>
        <dbReference type="ChEBI" id="CHEBI:37565"/>
        <label>1</label>
    </ligand>
</feature>
<dbReference type="PANTHER" id="PTHR43834">
    <property type="entry name" value="GTPASE DER"/>
    <property type="match status" value="1"/>
</dbReference>
<dbReference type="CDD" id="cd01895">
    <property type="entry name" value="EngA2"/>
    <property type="match status" value="1"/>
</dbReference>
<dbReference type="HAMAP" id="MF_00195">
    <property type="entry name" value="GTPase_Der"/>
    <property type="match status" value="1"/>
</dbReference>
<sequence>MNHVAKPVVAIVGRPNVGKSTIFNRIVGERVSIVEDVPGVTRDRIYSSAEWLTHEFNIIDTGGIDIGDEPFLDQIRQQAEIAIQEADVIIFITSGREGVTSADEMVAKILYRSKKPVVLAVNKIDNPEMRAQIYDFYALGFGDPFPISGAHGLGLGDLLDEVVKHFPEKTDEDYGEDVIKFCFIGRPNVGKSSLFNAILGEERVIVSDIEGTTRDAVDTVYTYEGQTYVMIDTAGMRKKGKVYENTEKYSVLRALRAIERSDVVCVVLNGKEGIREQDKRIAGYAHEAGRGVIIVVNKWDVVEKDEKTMNQFTEKIRDHFQFLDYAPVIFVSAKTKKRLNQLFPLLQTVSESHAMRVQSSVLNEVIADAVAMNPTPTDKGRRLKIFYATQVSVKPPTIVVFVNDPELMHFSYERFLENRIRDAFGFTGTPIRIITRARK</sequence>
<dbReference type="CDD" id="cd01894">
    <property type="entry name" value="EngA1"/>
    <property type="match status" value="1"/>
</dbReference>
<keyword evidence="3 9" id="KW-0690">Ribosome biogenesis</keyword>
<dbReference type="InterPro" id="IPR031166">
    <property type="entry name" value="G_ENGA"/>
</dbReference>
<dbReference type="EMBL" id="BKZQ01000005">
    <property type="protein sequence ID" value="GER69332.1"/>
    <property type="molecule type" value="Genomic_DNA"/>
</dbReference>
<feature type="binding site" evidence="9">
    <location>
        <begin position="13"/>
        <end position="20"/>
    </location>
    <ligand>
        <name>GTP</name>
        <dbReference type="ChEBI" id="CHEBI:37565"/>
        <label>1</label>
    </ligand>
</feature>
<evidence type="ECO:0000313" key="14">
    <source>
        <dbReference type="Proteomes" id="UP000391919"/>
    </source>
</evidence>
<dbReference type="Proteomes" id="UP000391919">
    <property type="component" value="Unassembled WGS sequence"/>
</dbReference>
<evidence type="ECO:0000256" key="9">
    <source>
        <dbReference type="HAMAP-Rule" id="MF_00195"/>
    </source>
</evidence>
<feature type="domain" description="EngA-type G" evidence="12">
    <location>
        <begin position="7"/>
        <end position="170"/>
    </location>
</feature>
<evidence type="ECO:0000256" key="4">
    <source>
        <dbReference type="ARBA" id="ARBA00022737"/>
    </source>
</evidence>
<keyword evidence="5 9" id="KW-0547">Nucleotide-binding</keyword>
<dbReference type="AlphaFoldDB" id="A0A5J4J2T3"/>
<comment type="similarity">
    <text evidence="1 9 10 11">Belongs to the TRAFAC class TrmE-Era-EngA-EngB-Septin-like GTPase superfamily. EngA (Der) GTPase family.</text>
</comment>